<proteinExistence type="predicted"/>
<dbReference type="PANTHER" id="PTHR46667">
    <property type="entry name" value="OS05G0182700 PROTEIN"/>
    <property type="match status" value="1"/>
</dbReference>
<protein>
    <recommendedName>
        <fullName evidence="1">DUF1664 domain-containing protein</fullName>
    </recommendedName>
</protein>
<dbReference type="EMBL" id="OZ075128">
    <property type="protein sequence ID" value="CAL4958651.1"/>
    <property type="molecule type" value="Genomic_DNA"/>
</dbReference>
<dbReference type="Pfam" id="PF07889">
    <property type="entry name" value="DUF1664"/>
    <property type="match status" value="1"/>
</dbReference>
<dbReference type="AlphaFoldDB" id="A0ABC8ZHX3"/>
<dbReference type="InterPro" id="IPR012458">
    <property type="entry name" value="DUF1664"/>
</dbReference>
<feature type="domain" description="DUF1664" evidence="1">
    <location>
        <begin position="93"/>
        <end position="216"/>
    </location>
</feature>
<organism evidence="2 3">
    <name type="scientific">Urochloa decumbens</name>
    <dbReference type="NCBI Taxonomy" id="240449"/>
    <lineage>
        <taxon>Eukaryota</taxon>
        <taxon>Viridiplantae</taxon>
        <taxon>Streptophyta</taxon>
        <taxon>Embryophyta</taxon>
        <taxon>Tracheophyta</taxon>
        <taxon>Spermatophyta</taxon>
        <taxon>Magnoliopsida</taxon>
        <taxon>Liliopsida</taxon>
        <taxon>Poales</taxon>
        <taxon>Poaceae</taxon>
        <taxon>PACMAD clade</taxon>
        <taxon>Panicoideae</taxon>
        <taxon>Panicodae</taxon>
        <taxon>Paniceae</taxon>
        <taxon>Melinidinae</taxon>
        <taxon>Urochloa</taxon>
    </lineage>
</organism>
<evidence type="ECO:0000313" key="2">
    <source>
        <dbReference type="EMBL" id="CAL4958651.1"/>
    </source>
</evidence>
<dbReference type="PANTHER" id="PTHR46667:SF4">
    <property type="entry name" value="DUF1664 DOMAIN-CONTAINING PROTEIN"/>
    <property type="match status" value="1"/>
</dbReference>
<evidence type="ECO:0000313" key="3">
    <source>
        <dbReference type="Proteomes" id="UP001497457"/>
    </source>
</evidence>
<dbReference type="Proteomes" id="UP001497457">
    <property type="component" value="Chromosome 18b"/>
</dbReference>
<gene>
    <name evidence="2" type="ORF">URODEC1_LOCUS43251</name>
</gene>
<evidence type="ECO:0000259" key="1">
    <source>
        <dbReference type="Pfam" id="PF07889"/>
    </source>
</evidence>
<name>A0ABC8ZHX3_9POAL</name>
<reference evidence="2" key="1">
    <citation type="submission" date="2024-10" db="EMBL/GenBank/DDBJ databases">
        <authorList>
            <person name="Ryan C."/>
        </authorList>
    </citation>
    <scope>NUCLEOTIDE SEQUENCE [LARGE SCALE GENOMIC DNA]</scope>
</reference>
<keyword evidence="3" id="KW-1185">Reference proteome</keyword>
<sequence>MAMAAQAGMQLFKAVALVSIGVAGSRVPAIAKFLGKVQETLREQGAEAAADTVADAGKGTTLEALQFQLTMLAGDVRQIASDRAVIQVDMGNGAGSALIVPAAAVGAVGYCYMWWNGISFSSLMYVTKRNMAAAVASMTKHLEQVQGSLAAAKKHLSQRIQRVDDKLEQQKEISGQIFDQVTGAKLKLKNIGSDMDKIKNMVMGLDHKMDSIEAKQNYSCVAVDYLCKFIEQGGERLPERVEGLQRTVRRIGHNSSESTGFGQLLAIESASPTSAERMIRSTGISSARLVLP</sequence>
<accession>A0ABC8ZHX3</accession>